<sequence length="427" mass="44369">MFLFSSNRGEDGEGMDAVERSGSIVESLDCNGLDGSSCFIAGSPECDGAVEYSCFIDDDPACGGGPRYSCFIDRDIDCDIAAVGFCFIGESSESSDDIGRPRFAGEGFGSNDEIGYSCFIGEDPRCDVVKCSCFIDDDAECDVVACSCFIDWSPEPKNAVAVSRLIEVDSVFGNTVGYLCFVGDTGDNLELDDARPGNLENDGDDIGIGALGGDIGEADFIVDDPDGDGDDFGSGDSAGSIDTEWVGTDGISGTDAFDRDRGALGTAVFARRGATFFFVGVGGVSSVGMFSDTESDTDNLGNTGLDDEDEGDADARLNTRDGDDTRLNAEDDADAGLSVGDDNGGNIDVGAGSDSADPDWASCLRFLGSLPRRPPVSFRPVDMALFLMRSSRSLSICSRSNSSSGDVTSGNIGETFRGGGVLGSGVR</sequence>
<keyword evidence="3" id="KW-1185">Reference proteome</keyword>
<feature type="compositionally biased region" description="Low complexity" evidence="1">
    <location>
        <begin position="339"/>
        <end position="352"/>
    </location>
</feature>
<evidence type="ECO:0000313" key="3">
    <source>
        <dbReference type="Proteomes" id="UP000703661"/>
    </source>
</evidence>
<dbReference type="AlphaFoldDB" id="A0A9P6MWZ0"/>
<feature type="compositionally biased region" description="Basic and acidic residues" evidence="1">
    <location>
        <begin position="313"/>
        <end position="329"/>
    </location>
</feature>
<proteinExistence type="predicted"/>
<feature type="region of interest" description="Disordered" evidence="1">
    <location>
        <begin position="292"/>
        <end position="353"/>
    </location>
</feature>
<gene>
    <name evidence="2" type="ORF">BGZ80_009841</name>
</gene>
<dbReference type="EMBL" id="JAAAID010000626">
    <property type="protein sequence ID" value="KAG0015469.1"/>
    <property type="molecule type" value="Genomic_DNA"/>
</dbReference>
<reference evidence="2" key="1">
    <citation type="journal article" date="2020" name="Fungal Divers.">
        <title>Resolving the Mortierellaceae phylogeny through synthesis of multi-gene phylogenetics and phylogenomics.</title>
        <authorList>
            <person name="Vandepol N."/>
            <person name="Liber J."/>
            <person name="Desiro A."/>
            <person name="Na H."/>
            <person name="Kennedy M."/>
            <person name="Barry K."/>
            <person name="Grigoriev I.V."/>
            <person name="Miller A.N."/>
            <person name="O'Donnell K."/>
            <person name="Stajich J.E."/>
            <person name="Bonito G."/>
        </authorList>
    </citation>
    <scope>NUCLEOTIDE SEQUENCE</scope>
    <source>
        <strain evidence="2">NRRL 2769</strain>
    </source>
</reference>
<comment type="caution">
    <text evidence="2">The sequence shown here is derived from an EMBL/GenBank/DDBJ whole genome shotgun (WGS) entry which is preliminary data.</text>
</comment>
<evidence type="ECO:0000313" key="2">
    <source>
        <dbReference type="EMBL" id="KAG0015469.1"/>
    </source>
</evidence>
<protein>
    <submittedName>
        <fullName evidence="2">Uncharacterized protein</fullName>
    </submittedName>
</protein>
<dbReference type="Proteomes" id="UP000703661">
    <property type="component" value="Unassembled WGS sequence"/>
</dbReference>
<evidence type="ECO:0000256" key="1">
    <source>
        <dbReference type="SAM" id="MobiDB-lite"/>
    </source>
</evidence>
<organism evidence="2 3">
    <name type="scientific">Entomortierella chlamydospora</name>
    <dbReference type="NCBI Taxonomy" id="101097"/>
    <lineage>
        <taxon>Eukaryota</taxon>
        <taxon>Fungi</taxon>
        <taxon>Fungi incertae sedis</taxon>
        <taxon>Mucoromycota</taxon>
        <taxon>Mortierellomycotina</taxon>
        <taxon>Mortierellomycetes</taxon>
        <taxon>Mortierellales</taxon>
        <taxon>Mortierellaceae</taxon>
        <taxon>Entomortierella</taxon>
    </lineage>
</organism>
<accession>A0A9P6MWZ0</accession>
<name>A0A9P6MWZ0_9FUNG</name>